<dbReference type="InterPro" id="IPR011033">
    <property type="entry name" value="PRC_barrel-like_sf"/>
</dbReference>
<dbReference type="InterPro" id="IPR027275">
    <property type="entry name" value="PRC-brl_dom"/>
</dbReference>
<dbReference type="SUPFAM" id="SSF50346">
    <property type="entry name" value="PRC-barrel domain"/>
    <property type="match status" value="1"/>
</dbReference>
<gene>
    <name evidence="4" type="ORF">JL111_13095</name>
</gene>
<evidence type="ECO:0000256" key="1">
    <source>
        <dbReference type="SAM" id="MobiDB-lite"/>
    </source>
</evidence>
<sequence length="187" mass="19459">MTKLLASTALVAMLAAPAAIAQTATTAPATTEAPMTDATTTAPADATTTTTMPADGTTAAMPAGGAMADEGFGYTAMAGDMSAETFMGKRLYASEAEVDVNAAYTEVDQDWDDIGEISDLVIGQDGMVKAVLTDIGGFLGLGERTVAVSMDDLQVIRDGDSEDEYFIVFTANRAALENAPEFEWMDE</sequence>
<comment type="caution">
    <text evidence="4">The sequence shown here is derived from an EMBL/GenBank/DDBJ whole genome shotgun (WGS) entry which is preliminary data.</text>
</comment>
<keyword evidence="5" id="KW-1185">Reference proteome</keyword>
<organism evidence="4 5">
    <name type="scientific">Paracoccus aerius</name>
    <dbReference type="NCBI Taxonomy" id="1915382"/>
    <lineage>
        <taxon>Bacteria</taxon>
        <taxon>Pseudomonadati</taxon>
        <taxon>Pseudomonadota</taxon>
        <taxon>Alphaproteobacteria</taxon>
        <taxon>Rhodobacterales</taxon>
        <taxon>Paracoccaceae</taxon>
        <taxon>Paracoccus</taxon>
    </lineage>
</organism>
<feature type="region of interest" description="Disordered" evidence="1">
    <location>
        <begin position="28"/>
        <end position="62"/>
    </location>
</feature>
<keyword evidence="2" id="KW-0732">Signal</keyword>
<evidence type="ECO:0000313" key="4">
    <source>
        <dbReference type="EMBL" id="MBL3674422.1"/>
    </source>
</evidence>
<name>A0ABS1S9N7_9RHOB</name>
<feature type="chain" id="PRO_5046777251" evidence="2">
    <location>
        <begin position="22"/>
        <end position="187"/>
    </location>
</feature>
<dbReference type="EMBL" id="JAESHT010000011">
    <property type="protein sequence ID" value="MBL3674422.1"/>
    <property type="molecule type" value="Genomic_DNA"/>
</dbReference>
<feature type="signal peptide" evidence="2">
    <location>
        <begin position="1"/>
        <end position="21"/>
    </location>
</feature>
<evidence type="ECO:0000259" key="3">
    <source>
        <dbReference type="Pfam" id="PF05239"/>
    </source>
</evidence>
<dbReference type="Gene3D" id="2.30.30.240">
    <property type="entry name" value="PRC-barrel domain"/>
    <property type="match status" value="1"/>
</dbReference>
<dbReference type="RefSeq" id="WP_191310942.1">
    <property type="nucleotide sequence ID" value="NZ_BNCL01000010.1"/>
</dbReference>
<evidence type="ECO:0000256" key="2">
    <source>
        <dbReference type="SAM" id="SignalP"/>
    </source>
</evidence>
<protein>
    <submittedName>
        <fullName evidence="4">PRC-barrel domain-containing protein</fullName>
    </submittedName>
</protein>
<proteinExistence type="predicted"/>
<evidence type="ECO:0000313" key="5">
    <source>
        <dbReference type="Proteomes" id="UP000644749"/>
    </source>
</evidence>
<dbReference type="Pfam" id="PF05239">
    <property type="entry name" value="PRC"/>
    <property type="match status" value="1"/>
</dbReference>
<dbReference type="Proteomes" id="UP000644749">
    <property type="component" value="Unassembled WGS sequence"/>
</dbReference>
<feature type="domain" description="PRC-barrel" evidence="3">
    <location>
        <begin position="111"/>
        <end position="169"/>
    </location>
</feature>
<reference evidence="4 5" key="1">
    <citation type="submission" date="2021-01" db="EMBL/GenBank/DDBJ databases">
        <title>011410 draft genome.</title>
        <authorList>
            <person name="Lang L."/>
        </authorList>
    </citation>
    <scope>NUCLEOTIDE SEQUENCE [LARGE SCALE GENOMIC DNA]</scope>
    <source>
        <strain evidence="4 5">KCTC 42845</strain>
    </source>
</reference>
<accession>A0ABS1S9N7</accession>